<evidence type="ECO:0000256" key="1">
    <source>
        <dbReference type="ARBA" id="ARBA00022741"/>
    </source>
</evidence>
<gene>
    <name evidence="7" type="ORF">BD293_3618</name>
</gene>
<comment type="caution">
    <text evidence="7">The sequence shown here is derived from an EMBL/GenBank/DDBJ whole genome shotgun (WGS) entry which is preliminary data.</text>
</comment>
<dbReference type="GO" id="GO:0043138">
    <property type="term" value="F:3'-5' DNA helicase activity"/>
    <property type="evidence" value="ECO:0007669"/>
    <property type="project" value="TreeGrafter"/>
</dbReference>
<evidence type="ECO:0000313" key="7">
    <source>
        <dbReference type="EMBL" id="TQM94926.1"/>
    </source>
</evidence>
<evidence type="ECO:0000256" key="2">
    <source>
        <dbReference type="ARBA" id="ARBA00022801"/>
    </source>
</evidence>
<dbReference type="GO" id="GO:0000725">
    <property type="term" value="P:recombinational repair"/>
    <property type="evidence" value="ECO:0007669"/>
    <property type="project" value="TreeGrafter"/>
</dbReference>
<dbReference type="GO" id="GO:0005829">
    <property type="term" value="C:cytosol"/>
    <property type="evidence" value="ECO:0007669"/>
    <property type="project" value="TreeGrafter"/>
</dbReference>
<name>A0A543KIL5_9RHOB</name>
<dbReference type="Pfam" id="PF00580">
    <property type="entry name" value="UvrD-helicase"/>
    <property type="match status" value="1"/>
</dbReference>
<keyword evidence="3 5" id="KW-0347">Helicase</keyword>
<dbReference type="SUPFAM" id="SSF52540">
    <property type="entry name" value="P-loop containing nucleoside triphosphate hydrolases"/>
    <property type="match status" value="1"/>
</dbReference>
<dbReference type="InterPro" id="IPR000212">
    <property type="entry name" value="DNA_helicase_UvrD/REP"/>
</dbReference>
<keyword evidence="8" id="KW-1185">Reference proteome</keyword>
<dbReference type="InterPro" id="IPR027417">
    <property type="entry name" value="P-loop_NTPase"/>
</dbReference>
<sequence length="614" mass="68666">MPDLQPTEADIQIAQCIGEEASFAVIAGAGSGKTTSLIEALKKIRETQGRQLRERGQNVVCITYTNRAVDVISSRLGFDELYTVTTLHGFLWGEVSRFQTPLREALAEHVIPAHIEKAQLDDNGGNSKKAVAARKKIERLRAELAELVENNPPVKYEETTVSDYSKCVLNHDDIIDVASHLITTKLILQKGLGFKYPFIFVDEAQDTFPQVMAALNSVCAREGLPIIGYFGDPMQQIYDKRAGDFAGPEGSVTIAKQENFRCSVSVINLLNKFRDDVEQFPAGKNADVAGSVEITIAQAPDPEGYRRTYTPEQLDHVSDIFHQALENWKWQDIPSVKKLFLARQMIARRLNFSTLHRLFTGVYSSSRSQSDYENGTHYLLKPFVEGIYPLVSASIRGDPKRVLEVLRQTSPAFSPGGVNKGKSLKQMLGRADEVSQKLAELWGGTTTKDILKYCEDSSLLPISDRLSSQLGRDTRDDFDAENEDHQRDKGDWLADEFFKMDCSEIGPYAEFLDENSPFSTQHGSKGEEYPNVLVMIDDIEASWNTYNFGKTLTPGTAGDPTERQAELTRKLAYVCFSRAEVNLRILFFSLKPKAAGQELIDRGLFKGEQISYID</sequence>
<evidence type="ECO:0000313" key="8">
    <source>
        <dbReference type="Proteomes" id="UP000320582"/>
    </source>
</evidence>
<reference evidence="7 8" key="1">
    <citation type="submission" date="2019-06" db="EMBL/GenBank/DDBJ databases">
        <title>Genomic Encyclopedia of Archaeal and Bacterial Type Strains, Phase II (KMG-II): from individual species to whole genera.</title>
        <authorList>
            <person name="Goeker M."/>
        </authorList>
    </citation>
    <scope>NUCLEOTIDE SEQUENCE [LARGE SCALE GENOMIC DNA]</scope>
    <source>
        <strain evidence="7 8">DSM 18423</strain>
    </source>
</reference>
<keyword evidence="2 5" id="KW-0378">Hydrolase</keyword>
<proteinExistence type="predicted"/>
<dbReference type="GO" id="GO:0003677">
    <property type="term" value="F:DNA binding"/>
    <property type="evidence" value="ECO:0007669"/>
    <property type="project" value="InterPro"/>
</dbReference>
<accession>A0A543KIL5</accession>
<dbReference type="OrthoDB" id="384988at2"/>
<dbReference type="GO" id="GO:0005524">
    <property type="term" value="F:ATP binding"/>
    <property type="evidence" value="ECO:0007669"/>
    <property type="project" value="UniProtKB-UniRule"/>
</dbReference>
<evidence type="ECO:0000256" key="5">
    <source>
        <dbReference type="PROSITE-ProRule" id="PRU00560"/>
    </source>
</evidence>
<evidence type="ECO:0000256" key="3">
    <source>
        <dbReference type="ARBA" id="ARBA00022806"/>
    </source>
</evidence>
<dbReference type="PANTHER" id="PTHR11070:SF3">
    <property type="entry name" value="DNA 3'-5' HELICASE"/>
    <property type="match status" value="1"/>
</dbReference>
<keyword evidence="4 5" id="KW-0067">ATP-binding</keyword>
<dbReference type="EMBL" id="VFPT01000001">
    <property type="protein sequence ID" value="TQM94926.1"/>
    <property type="molecule type" value="Genomic_DNA"/>
</dbReference>
<dbReference type="PROSITE" id="PS51198">
    <property type="entry name" value="UVRD_HELICASE_ATP_BIND"/>
    <property type="match status" value="1"/>
</dbReference>
<dbReference type="InterPro" id="IPR014016">
    <property type="entry name" value="UvrD-like_ATP-bd"/>
</dbReference>
<evidence type="ECO:0000256" key="4">
    <source>
        <dbReference type="ARBA" id="ARBA00022840"/>
    </source>
</evidence>
<protein>
    <submittedName>
        <fullName evidence="7">DNA helicase-2/ATP-dependent DNA helicase PcrA</fullName>
    </submittedName>
</protein>
<keyword evidence="1 5" id="KW-0547">Nucleotide-binding</keyword>
<evidence type="ECO:0000259" key="6">
    <source>
        <dbReference type="PROSITE" id="PS51198"/>
    </source>
</evidence>
<dbReference type="PANTHER" id="PTHR11070">
    <property type="entry name" value="UVRD / RECB / PCRA DNA HELICASE FAMILY MEMBER"/>
    <property type="match status" value="1"/>
</dbReference>
<dbReference type="GO" id="GO:0016787">
    <property type="term" value="F:hydrolase activity"/>
    <property type="evidence" value="ECO:0007669"/>
    <property type="project" value="UniProtKB-UniRule"/>
</dbReference>
<dbReference type="Gene3D" id="3.40.50.300">
    <property type="entry name" value="P-loop containing nucleotide triphosphate hydrolases"/>
    <property type="match status" value="1"/>
</dbReference>
<feature type="binding site" evidence="5">
    <location>
        <begin position="27"/>
        <end position="34"/>
    </location>
    <ligand>
        <name>ATP</name>
        <dbReference type="ChEBI" id="CHEBI:30616"/>
    </ligand>
</feature>
<dbReference type="AlphaFoldDB" id="A0A543KIL5"/>
<dbReference type="RefSeq" id="WP_142084036.1">
    <property type="nucleotide sequence ID" value="NZ_VFPT01000001.1"/>
</dbReference>
<dbReference type="Proteomes" id="UP000320582">
    <property type="component" value="Unassembled WGS sequence"/>
</dbReference>
<organism evidence="7 8">
    <name type="scientific">Roseinatronobacter monicus</name>
    <dbReference type="NCBI Taxonomy" id="393481"/>
    <lineage>
        <taxon>Bacteria</taxon>
        <taxon>Pseudomonadati</taxon>
        <taxon>Pseudomonadota</taxon>
        <taxon>Alphaproteobacteria</taxon>
        <taxon>Rhodobacterales</taxon>
        <taxon>Paracoccaceae</taxon>
        <taxon>Roseinatronobacter</taxon>
    </lineage>
</organism>
<feature type="domain" description="UvrD-like helicase ATP-binding" evidence="6">
    <location>
        <begin position="6"/>
        <end position="276"/>
    </location>
</feature>